<dbReference type="InterPro" id="IPR054722">
    <property type="entry name" value="PolX-like_BBD"/>
</dbReference>
<dbReference type="Gene3D" id="4.10.60.10">
    <property type="entry name" value="Zinc finger, CCHC-type"/>
    <property type="match status" value="1"/>
</dbReference>
<dbReference type="InterPro" id="IPR036875">
    <property type="entry name" value="Znf_CCHC_sf"/>
</dbReference>
<organism evidence="3 4">
    <name type="scientific">Erythroxylum novogranatense</name>
    <dbReference type="NCBI Taxonomy" id="1862640"/>
    <lineage>
        <taxon>Eukaryota</taxon>
        <taxon>Viridiplantae</taxon>
        <taxon>Streptophyta</taxon>
        <taxon>Embryophyta</taxon>
        <taxon>Tracheophyta</taxon>
        <taxon>Spermatophyta</taxon>
        <taxon>Magnoliopsida</taxon>
        <taxon>eudicotyledons</taxon>
        <taxon>Gunneridae</taxon>
        <taxon>Pentapetalae</taxon>
        <taxon>rosids</taxon>
        <taxon>fabids</taxon>
        <taxon>Malpighiales</taxon>
        <taxon>Erythroxylaceae</taxon>
        <taxon>Erythroxylum</taxon>
    </lineage>
</organism>
<dbReference type="GO" id="GO:0008270">
    <property type="term" value="F:zinc ion binding"/>
    <property type="evidence" value="ECO:0007669"/>
    <property type="project" value="UniProtKB-KW"/>
</dbReference>
<dbReference type="PANTHER" id="PTHR35317">
    <property type="entry name" value="OS04G0629600 PROTEIN"/>
    <property type="match status" value="1"/>
</dbReference>
<dbReference type="SMART" id="SM00343">
    <property type="entry name" value="ZnF_C2HC"/>
    <property type="match status" value="1"/>
</dbReference>
<sequence length="211" mass="24820">MKTKYQGNARVKRAQLQTLRRTFELLEMKNGESISDYFRRVMMVANDMRNCGDDMPDVKIVEKILHTLTENFNYIVCSIEESKDIDSLSVDTLQSSLLVHEQKMRRPNNVAEEQVLKVSYEDRGRGRGRFNKATVECFRCHKLGHFQYECPMEGKANYAEIDEEEGDILLMAYTPIQEKKEEVWFLDSGCSNHMTRDKSWFYKLDEDFDVQ</sequence>
<accession>A0AAV8UA50</accession>
<protein>
    <recommendedName>
        <fullName evidence="2">CCHC-type domain-containing protein</fullName>
    </recommendedName>
</protein>
<keyword evidence="1" id="KW-0479">Metal-binding</keyword>
<dbReference type="Pfam" id="PF14223">
    <property type="entry name" value="Retrotran_gag_2"/>
    <property type="match status" value="1"/>
</dbReference>
<reference evidence="3 4" key="1">
    <citation type="submission" date="2021-09" db="EMBL/GenBank/DDBJ databases">
        <title>Genomic insights and catalytic innovation underlie evolution of tropane alkaloids biosynthesis.</title>
        <authorList>
            <person name="Wang Y.-J."/>
            <person name="Tian T."/>
            <person name="Huang J.-P."/>
            <person name="Huang S.-X."/>
        </authorList>
    </citation>
    <scope>NUCLEOTIDE SEQUENCE [LARGE SCALE GENOMIC DNA]</scope>
    <source>
        <strain evidence="3">KIB-2018</strain>
        <tissue evidence="3">Leaf</tissue>
    </source>
</reference>
<name>A0AAV8UA50_9ROSI</name>
<dbReference type="Proteomes" id="UP001159364">
    <property type="component" value="Linkage Group LG01"/>
</dbReference>
<keyword evidence="1" id="KW-0863">Zinc-finger</keyword>
<dbReference type="InterPro" id="IPR001878">
    <property type="entry name" value="Znf_CCHC"/>
</dbReference>
<keyword evidence="1" id="KW-0862">Zinc</keyword>
<dbReference type="Pfam" id="PF22936">
    <property type="entry name" value="Pol_BBD"/>
    <property type="match status" value="1"/>
</dbReference>
<evidence type="ECO:0000256" key="1">
    <source>
        <dbReference type="PROSITE-ProRule" id="PRU00047"/>
    </source>
</evidence>
<feature type="domain" description="CCHC-type" evidence="2">
    <location>
        <begin position="137"/>
        <end position="151"/>
    </location>
</feature>
<keyword evidence="4" id="KW-1185">Reference proteome</keyword>
<gene>
    <name evidence="3" type="ORF">K2173_020182</name>
</gene>
<dbReference type="GO" id="GO:0003676">
    <property type="term" value="F:nucleic acid binding"/>
    <property type="evidence" value="ECO:0007669"/>
    <property type="project" value="InterPro"/>
</dbReference>
<dbReference type="AlphaFoldDB" id="A0AAV8UA50"/>
<dbReference type="PANTHER" id="PTHR35317:SF23">
    <property type="entry name" value="OS04G0629600 PROTEIN"/>
    <property type="match status" value="1"/>
</dbReference>
<dbReference type="EMBL" id="JAIWQS010000001">
    <property type="protein sequence ID" value="KAJ8775178.1"/>
    <property type="molecule type" value="Genomic_DNA"/>
</dbReference>
<evidence type="ECO:0000259" key="2">
    <source>
        <dbReference type="PROSITE" id="PS50158"/>
    </source>
</evidence>
<dbReference type="PROSITE" id="PS50158">
    <property type="entry name" value="ZF_CCHC"/>
    <property type="match status" value="1"/>
</dbReference>
<dbReference type="SUPFAM" id="SSF57756">
    <property type="entry name" value="Retrovirus zinc finger-like domains"/>
    <property type="match status" value="1"/>
</dbReference>
<proteinExistence type="predicted"/>
<evidence type="ECO:0000313" key="4">
    <source>
        <dbReference type="Proteomes" id="UP001159364"/>
    </source>
</evidence>
<evidence type="ECO:0000313" key="3">
    <source>
        <dbReference type="EMBL" id="KAJ8775178.1"/>
    </source>
</evidence>
<comment type="caution">
    <text evidence="3">The sequence shown here is derived from an EMBL/GenBank/DDBJ whole genome shotgun (WGS) entry which is preliminary data.</text>
</comment>